<reference evidence="1 2" key="1">
    <citation type="submission" date="2016-05" db="EMBL/GenBank/DDBJ databases">
        <title>Complete Genome and Methylome Analysis of Psychrotrophic Bacterial Isolates from Antarctic Lake Untersee.</title>
        <authorList>
            <person name="Fomenkov A."/>
            <person name="Akimov V.N."/>
            <person name="Vasilyeva L.V."/>
            <person name="Andersen D."/>
            <person name="Vincze T."/>
            <person name="Roberts R.J."/>
        </authorList>
    </citation>
    <scope>NUCLEOTIDE SEQUENCE [LARGE SCALE GENOMIC DNA]</scope>
    <source>
        <strain evidence="1 2">U14-5</strain>
    </source>
</reference>
<evidence type="ECO:0008006" key="3">
    <source>
        <dbReference type="Google" id="ProtNLM"/>
    </source>
</evidence>
<dbReference type="PIRSF" id="PIRSF012608">
    <property type="entry name" value="UCP012608"/>
    <property type="match status" value="1"/>
</dbReference>
<proteinExistence type="predicted"/>
<dbReference type="eggNOG" id="COG4427">
    <property type="taxonomic scope" value="Bacteria"/>
</dbReference>
<name>A0A1L7ALG3_9PROT</name>
<evidence type="ECO:0000313" key="1">
    <source>
        <dbReference type="EMBL" id="APT59600.1"/>
    </source>
</evidence>
<sequence>MPETPPERDRILASFAKQIGWCDSLGSPFTAGLLRLLAADLAAGGRTAALLGHWPGDPVADALPLRLAGALHALVLGGAAPELAAAYPPRAEAGPERLAPLLPSVLTTHHAFIEGFLASAPQTNEVGRSGVLLGGFLRIARDTGLPLDLLEIGASAGLNTVWDRFHYRLGGASWGDPASPVHLAPAWEGGLPPLDAPLRVASRRACDLSPIDLEDLAQRLRLRAYVWADQRERLARLDGAIAVARAAGQRVERADAAPWVRERLAGTAAGRATVLYHSIMWQYMPGETREDIAGTLRERGARASPQAPLAWLRFEPPTPEARPELRLTLWPGGMERRLATAQAHGSQVAWLDGTA</sequence>
<dbReference type="KEGG" id="rgi:RGI145_19870"/>
<dbReference type="EMBL" id="CP015584">
    <property type="protein sequence ID" value="APT59600.1"/>
    <property type="molecule type" value="Genomic_DNA"/>
</dbReference>
<dbReference type="STRING" id="257708.RGI145_19870"/>
<organism evidence="1 2">
    <name type="scientific">Roseomonas gilardii</name>
    <dbReference type="NCBI Taxonomy" id="257708"/>
    <lineage>
        <taxon>Bacteria</taxon>
        <taxon>Pseudomonadati</taxon>
        <taxon>Pseudomonadota</taxon>
        <taxon>Alphaproteobacteria</taxon>
        <taxon>Acetobacterales</taxon>
        <taxon>Roseomonadaceae</taxon>
        <taxon>Roseomonas</taxon>
    </lineage>
</organism>
<evidence type="ECO:0000313" key="2">
    <source>
        <dbReference type="Proteomes" id="UP000185494"/>
    </source>
</evidence>
<dbReference type="RefSeq" id="WP_075800311.1">
    <property type="nucleotide sequence ID" value="NZ_CP015584.1"/>
</dbReference>
<accession>A0A1L7ALG3</accession>
<protein>
    <recommendedName>
        <fullName evidence="3">DUF2332 domain-containing protein</fullName>
    </recommendedName>
</protein>
<gene>
    <name evidence="1" type="ORF">RGI145_19870</name>
</gene>
<dbReference type="Proteomes" id="UP000185494">
    <property type="component" value="Chromosome 2"/>
</dbReference>
<dbReference type="InterPro" id="IPR011200">
    <property type="entry name" value="UCP012608"/>
</dbReference>
<dbReference type="Pfam" id="PF10094">
    <property type="entry name" value="DUF2332"/>
    <property type="match status" value="1"/>
</dbReference>
<dbReference type="AlphaFoldDB" id="A0A1L7ALG3"/>